<evidence type="ECO:0000313" key="1">
    <source>
        <dbReference type="EMBL" id="KOO53015.1"/>
    </source>
</evidence>
<organism evidence="1 2">
    <name type="scientific">Chrysochromulina tobinii</name>
    <dbReference type="NCBI Taxonomy" id="1460289"/>
    <lineage>
        <taxon>Eukaryota</taxon>
        <taxon>Haptista</taxon>
        <taxon>Haptophyta</taxon>
        <taxon>Prymnesiophyceae</taxon>
        <taxon>Prymnesiales</taxon>
        <taxon>Chrysochromulinaceae</taxon>
        <taxon>Chrysochromulina</taxon>
    </lineage>
</organism>
<protein>
    <submittedName>
        <fullName evidence="1">Dynein gamma flagellar outer arm</fullName>
    </submittedName>
</protein>
<keyword evidence="1" id="KW-0969">Cilium</keyword>
<dbReference type="GO" id="GO:0045505">
    <property type="term" value="F:dynein intermediate chain binding"/>
    <property type="evidence" value="ECO:0007669"/>
    <property type="project" value="InterPro"/>
</dbReference>
<comment type="caution">
    <text evidence="1">The sequence shown here is derived from an EMBL/GenBank/DDBJ whole genome shotgun (WGS) entry which is preliminary data.</text>
</comment>
<keyword evidence="1" id="KW-0282">Flagellum</keyword>
<keyword evidence="1" id="KW-0966">Cell projection</keyword>
<dbReference type="OrthoDB" id="447173at2759"/>
<dbReference type="InterPro" id="IPR027417">
    <property type="entry name" value="P-loop_NTPase"/>
</dbReference>
<accession>A0A0M0LPM6</accession>
<dbReference type="InterPro" id="IPR026983">
    <property type="entry name" value="DHC"/>
</dbReference>
<dbReference type="Proteomes" id="UP000037460">
    <property type="component" value="Unassembled WGS sequence"/>
</dbReference>
<dbReference type="PANTHER" id="PTHR45703">
    <property type="entry name" value="DYNEIN HEAVY CHAIN"/>
    <property type="match status" value="1"/>
</dbReference>
<gene>
    <name evidence="1" type="ORF">Ctob_016424</name>
</gene>
<evidence type="ECO:0000313" key="2">
    <source>
        <dbReference type="Proteomes" id="UP000037460"/>
    </source>
</evidence>
<name>A0A0M0LPM6_9EUKA</name>
<dbReference type="AlphaFoldDB" id="A0A0M0LPM6"/>
<reference evidence="2" key="1">
    <citation type="journal article" date="2015" name="PLoS Genet.">
        <title>Genome Sequence and Transcriptome Analyses of Chrysochromulina tobin: Metabolic Tools for Enhanced Algal Fitness in the Prominent Order Prymnesiales (Haptophyceae).</title>
        <authorList>
            <person name="Hovde B.T."/>
            <person name="Deodato C.R."/>
            <person name="Hunsperger H.M."/>
            <person name="Ryken S.A."/>
            <person name="Yost W."/>
            <person name="Jha R.K."/>
            <person name="Patterson J."/>
            <person name="Monnat R.J. Jr."/>
            <person name="Barlow S.B."/>
            <person name="Starkenburg S.R."/>
            <person name="Cattolico R.A."/>
        </authorList>
    </citation>
    <scope>NUCLEOTIDE SEQUENCE</scope>
    <source>
        <strain evidence="2">CCMP291</strain>
    </source>
</reference>
<dbReference type="GO" id="GO:0051959">
    <property type="term" value="F:dynein light intermediate chain binding"/>
    <property type="evidence" value="ECO:0007669"/>
    <property type="project" value="InterPro"/>
</dbReference>
<keyword evidence="2" id="KW-1185">Reference proteome</keyword>
<dbReference type="Gene3D" id="3.40.50.300">
    <property type="entry name" value="P-loop containing nucleotide triphosphate hydrolases"/>
    <property type="match status" value="1"/>
</dbReference>
<feature type="non-terminal residue" evidence="1">
    <location>
        <position position="1"/>
    </location>
</feature>
<dbReference type="GO" id="GO:0007018">
    <property type="term" value="P:microtubule-based movement"/>
    <property type="evidence" value="ECO:0007669"/>
    <property type="project" value="InterPro"/>
</dbReference>
<proteinExistence type="predicted"/>
<dbReference type="EMBL" id="JWZX01000419">
    <property type="protein sequence ID" value="KOO53015.1"/>
    <property type="molecule type" value="Genomic_DNA"/>
</dbReference>
<dbReference type="GO" id="GO:0030286">
    <property type="term" value="C:dynein complex"/>
    <property type="evidence" value="ECO:0007669"/>
    <property type="project" value="InterPro"/>
</dbReference>
<dbReference type="PANTHER" id="PTHR45703:SF37">
    <property type="entry name" value="DYNEINS HEAVY CHAIN"/>
    <property type="match status" value="1"/>
</dbReference>
<sequence>RNASPATVSRAGIIYVSLADLGWQPYYVSWLKEIKRPKAEDDLLSKLFDKVVTAIFELLLFECSPCMYNTPIVLLTSMCTTLYQLLLDAGKENAQLDLAQVERSFLYSL</sequence>